<feature type="compositionally biased region" description="Polar residues" evidence="1">
    <location>
        <begin position="339"/>
        <end position="354"/>
    </location>
</feature>
<feature type="region of interest" description="Disordered" evidence="1">
    <location>
        <begin position="327"/>
        <end position="355"/>
    </location>
</feature>
<protein>
    <submittedName>
        <fullName evidence="3">MTA/SAH nucleosidase</fullName>
    </submittedName>
</protein>
<dbReference type="CDD" id="cd09008">
    <property type="entry name" value="MTAN"/>
    <property type="match status" value="1"/>
</dbReference>
<gene>
    <name evidence="3" type="ORF">F53441_11592</name>
</gene>
<evidence type="ECO:0000259" key="2">
    <source>
        <dbReference type="Pfam" id="PF01048"/>
    </source>
</evidence>
<dbReference type="PANTHER" id="PTHR46082">
    <property type="entry name" value="ATP/GTP-BINDING PROTEIN-RELATED"/>
    <property type="match status" value="1"/>
</dbReference>
<dbReference type="GO" id="GO:0009116">
    <property type="term" value="P:nucleoside metabolic process"/>
    <property type="evidence" value="ECO:0007669"/>
    <property type="project" value="InterPro"/>
</dbReference>
<name>A0A8H4K521_9HYPO</name>
<reference evidence="3" key="1">
    <citation type="submission" date="2020-01" db="EMBL/GenBank/DDBJ databases">
        <title>Identification and distribution of gene clusters putatively required for synthesis of sphingolipid metabolism inhibitors in phylogenetically diverse species of the filamentous fungus Fusarium.</title>
        <authorList>
            <person name="Kim H.-S."/>
            <person name="Busman M."/>
            <person name="Brown D.W."/>
            <person name="Divon H."/>
            <person name="Uhlig S."/>
            <person name="Proctor R.H."/>
        </authorList>
    </citation>
    <scope>NUCLEOTIDE SEQUENCE</scope>
    <source>
        <strain evidence="3">NRRL 53441</strain>
    </source>
</reference>
<evidence type="ECO:0000313" key="4">
    <source>
        <dbReference type="Proteomes" id="UP000605986"/>
    </source>
</evidence>
<dbReference type="Gene3D" id="3.40.50.1580">
    <property type="entry name" value="Nucleoside phosphorylase domain"/>
    <property type="match status" value="1"/>
</dbReference>
<evidence type="ECO:0000256" key="1">
    <source>
        <dbReference type="SAM" id="MobiDB-lite"/>
    </source>
</evidence>
<dbReference type="PANTHER" id="PTHR46082:SF6">
    <property type="entry name" value="AAA+ ATPASE DOMAIN-CONTAINING PROTEIN-RELATED"/>
    <property type="match status" value="1"/>
</dbReference>
<feature type="domain" description="Nucleoside phosphorylase" evidence="2">
    <location>
        <begin position="15"/>
        <end position="299"/>
    </location>
</feature>
<dbReference type="GO" id="GO:0003824">
    <property type="term" value="F:catalytic activity"/>
    <property type="evidence" value="ECO:0007669"/>
    <property type="project" value="InterPro"/>
</dbReference>
<dbReference type="EMBL" id="JAADJG010000584">
    <property type="protein sequence ID" value="KAF4442948.1"/>
    <property type="molecule type" value="Genomic_DNA"/>
</dbReference>
<accession>A0A8H4K521</accession>
<dbReference type="InterPro" id="IPR035994">
    <property type="entry name" value="Nucleoside_phosphorylase_sf"/>
</dbReference>
<keyword evidence="4" id="KW-1185">Reference proteome</keyword>
<sequence>MAGHQRPASREDFGVALICALPLEFDVICMVVDEFWGDEGDEYGKTSKDRNTYYTGRIGRHNAVIALIGMGKINSATAASNLRSSYPNIRLAILVGVCGGIPLIGQERVCLGDVVISDTMVQYDFGRQIDHEFIRKKTSDGNSGSAPRDVVNLIDTLKTFFGRRRLLKRTKVFIGELEVAAASNGQAGRYRKPDDVVDGQILGNQVDEDTSKVPSPVIHFGPMASGDTVMHSAERRDHIVKGEGVIAFEMEGAGIWQELPCIVVKGVADFSDREKTKDWQDYAAAMAAATSKTILERYIQIDRPPAPPISQPLAAKQYGSNYSGTIEAKGEVDQGNKMRASSSQPPRNYEQEGSTFAVDINSGKSVKQGNVMEFF</sequence>
<dbReference type="Pfam" id="PF01048">
    <property type="entry name" value="PNP_UDP_1"/>
    <property type="match status" value="1"/>
</dbReference>
<dbReference type="SUPFAM" id="SSF53167">
    <property type="entry name" value="Purine and uridine phosphorylases"/>
    <property type="match status" value="1"/>
</dbReference>
<evidence type="ECO:0000313" key="3">
    <source>
        <dbReference type="EMBL" id="KAF4442948.1"/>
    </source>
</evidence>
<dbReference type="InterPro" id="IPR053137">
    <property type="entry name" value="NLR-like"/>
</dbReference>
<proteinExistence type="predicted"/>
<organism evidence="3 4">
    <name type="scientific">Fusarium austroafricanum</name>
    <dbReference type="NCBI Taxonomy" id="2364996"/>
    <lineage>
        <taxon>Eukaryota</taxon>
        <taxon>Fungi</taxon>
        <taxon>Dikarya</taxon>
        <taxon>Ascomycota</taxon>
        <taxon>Pezizomycotina</taxon>
        <taxon>Sordariomycetes</taxon>
        <taxon>Hypocreomycetidae</taxon>
        <taxon>Hypocreales</taxon>
        <taxon>Nectriaceae</taxon>
        <taxon>Fusarium</taxon>
        <taxon>Fusarium concolor species complex</taxon>
    </lineage>
</organism>
<dbReference type="AlphaFoldDB" id="A0A8H4K521"/>
<comment type="caution">
    <text evidence="3">The sequence shown here is derived from an EMBL/GenBank/DDBJ whole genome shotgun (WGS) entry which is preliminary data.</text>
</comment>
<dbReference type="InterPro" id="IPR000845">
    <property type="entry name" value="Nucleoside_phosphorylase_d"/>
</dbReference>
<dbReference type="Proteomes" id="UP000605986">
    <property type="component" value="Unassembled WGS sequence"/>
</dbReference>
<dbReference type="OrthoDB" id="1577640at2759"/>